<feature type="transmembrane region" description="Helical" evidence="8">
    <location>
        <begin position="200"/>
        <end position="222"/>
    </location>
</feature>
<feature type="transmembrane region" description="Helical" evidence="8">
    <location>
        <begin position="321"/>
        <end position="342"/>
    </location>
</feature>
<evidence type="ECO:0000256" key="2">
    <source>
        <dbReference type="ARBA" id="ARBA00022448"/>
    </source>
</evidence>
<dbReference type="RefSeq" id="WP_301589881.1">
    <property type="nucleotide sequence ID" value="NZ_JAPFQI010000005.1"/>
</dbReference>
<evidence type="ECO:0000313" key="11">
    <source>
        <dbReference type="Proteomes" id="UP001526430"/>
    </source>
</evidence>
<keyword evidence="2" id="KW-0813">Transport</keyword>
<evidence type="ECO:0000256" key="3">
    <source>
        <dbReference type="ARBA" id="ARBA00022475"/>
    </source>
</evidence>
<dbReference type="Pfam" id="PF12832">
    <property type="entry name" value="MFS_1_like"/>
    <property type="match status" value="1"/>
</dbReference>
<feature type="transmembrane region" description="Helical" evidence="8">
    <location>
        <begin position="262"/>
        <end position="285"/>
    </location>
</feature>
<comment type="caution">
    <text evidence="10">The sequence shown here is derived from an EMBL/GenBank/DDBJ whole genome shotgun (WGS) entry which is preliminary data.</text>
</comment>
<dbReference type="InterPro" id="IPR026032">
    <property type="entry name" value="HcaT-like"/>
</dbReference>
<keyword evidence="7 8" id="KW-0472">Membrane</keyword>
<dbReference type="PIRSF" id="PIRSF004925">
    <property type="entry name" value="HcaT"/>
    <property type="match status" value="1"/>
</dbReference>
<keyword evidence="6 8" id="KW-1133">Transmembrane helix</keyword>
<evidence type="ECO:0000259" key="9">
    <source>
        <dbReference type="Pfam" id="PF12832"/>
    </source>
</evidence>
<feature type="transmembrane region" description="Helical" evidence="8">
    <location>
        <begin position="40"/>
        <end position="58"/>
    </location>
</feature>
<evidence type="ECO:0000256" key="5">
    <source>
        <dbReference type="ARBA" id="ARBA00022692"/>
    </source>
</evidence>
<accession>A0ABT3NWI6</accession>
<evidence type="ECO:0000256" key="7">
    <source>
        <dbReference type="ARBA" id="ARBA00023136"/>
    </source>
</evidence>
<feature type="transmembrane region" description="Helical" evidence="8">
    <location>
        <begin position="70"/>
        <end position="93"/>
    </location>
</feature>
<feature type="transmembrane region" description="Helical" evidence="8">
    <location>
        <begin position="129"/>
        <end position="146"/>
    </location>
</feature>
<protein>
    <submittedName>
        <fullName evidence="10">MFS transporter</fullName>
    </submittedName>
</protein>
<dbReference type="PANTHER" id="PTHR23522:SF10">
    <property type="entry name" value="3-PHENYLPROPIONIC ACID TRANSPORTER-RELATED"/>
    <property type="match status" value="1"/>
</dbReference>
<evidence type="ECO:0000256" key="1">
    <source>
        <dbReference type="ARBA" id="ARBA00004429"/>
    </source>
</evidence>
<organism evidence="10 11">
    <name type="scientific">Sabulicella glaciei</name>
    <dbReference type="NCBI Taxonomy" id="2984948"/>
    <lineage>
        <taxon>Bacteria</taxon>
        <taxon>Pseudomonadati</taxon>
        <taxon>Pseudomonadota</taxon>
        <taxon>Alphaproteobacteria</taxon>
        <taxon>Acetobacterales</taxon>
        <taxon>Acetobacteraceae</taxon>
        <taxon>Sabulicella</taxon>
    </lineage>
</organism>
<proteinExistence type="predicted"/>
<dbReference type="Proteomes" id="UP001526430">
    <property type="component" value="Unassembled WGS sequence"/>
</dbReference>
<dbReference type="SUPFAM" id="SSF103473">
    <property type="entry name" value="MFS general substrate transporter"/>
    <property type="match status" value="1"/>
</dbReference>
<name>A0ABT3NWI6_9PROT</name>
<dbReference type="EMBL" id="JAPFQI010000005">
    <property type="protein sequence ID" value="MCW8085929.1"/>
    <property type="molecule type" value="Genomic_DNA"/>
</dbReference>
<gene>
    <name evidence="10" type="ORF">OF850_09850</name>
</gene>
<evidence type="ECO:0000313" key="10">
    <source>
        <dbReference type="EMBL" id="MCW8085929.1"/>
    </source>
</evidence>
<feature type="transmembrane region" description="Helical" evidence="8">
    <location>
        <begin position="291"/>
        <end position="309"/>
    </location>
</feature>
<dbReference type="Gene3D" id="1.20.1250.20">
    <property type="entry name" value="MFS general substrate transporter like domains"/>
    <property type="match status" value="2"/>
</dbReference>
<evidence type="ECO:0000256" key="4">
    <source>
        <dbReference type="ARBA" id="ARBA00022519"/>
    </source>
</evidence>
<comment type="subcellular location">
    <subcellularLocation>
        <location evidence="1">Cell inner membrane</location>
        <topology evidence="1">Multi-pass membrane protein</topology>
    </subcellularLocation>
</comment>
<feature type="transmembrane region" description="Helical" evidence="8">
    <location>
        <begin position="234"/>
        <end position="255"/>
    </location>
</feature>
<feature type="domain" description="Major facilitator superfamily associated" evidence="9">
    <location>
        <begin position="15"/>
        <end position="347"/>
    </location>
</feature>
<dbReference type="InterPro" id="IPR036259">
    <property type="entry name" value="MFS_trans_sf"/>
</dbReference>
<dbReference type="NCBIfam" id="NF037955">
    <property type="entry name" value="mfs"/>
    <property type="match status" value="1"/>
</dbReference>
<feature type="transmembrane region" description="Helical" evidence="8">
    <location>
        <begin position="348"/>
        <end position="365"/>
    </location>
</feature>
<evidence type="ECO:0000256" key="8">
    <source>
        <dbReference type="SAM" id="Phobius"/>
    </source>
</evidence>
<keyword evidence="3" id="KW-1003">Cell membrane</keyword>
<keyword evidence="11" id="KW-1185">Reference proteome</keyword>
<keyword evidence="5 8" id="KW-0812">Transmembrane</keyword>
<evidence type="ECO:0000256" key="6">
    <source>
        <dbReference type="ARBA" id="ARBA00022989"/>
    </source>
</evidence>
<keyword evidence="4" id="KW-0997">Cell inner membrane</keyword>
<dbReference type="PANTHER" id="PTHR23522">
    <property type="entry name" value="BLL5896 PROTEIN"/>
    <property type="match status" value="1"/>
</dbReference>
<sequence length="368" mass="37196">MSQARPFALAFAAQFLGFGAALPFLPAILAAGGLTPGEVGTVLAAGSVIRLLSAPLLGQWADRTGDVRRVLFAAALVAGLAALGFGLLAGFALLLAVQLLHAAAAAPVMPLTDALALRAGGFDYARVRAVGSVAFIAGAVLAGFLADATGPRATAFLLAGGMFATALAAPRLPRPPPRPPGEAQSGPLWAPWREAGFRRLLPLSAAVQGSHAVLYGFSAIHWQASGLSPGQVGLLWAVGVVAEILLFLKGGALTAMLGKRGLALLAAGAGVVRWGATAVVTDFWVLLPLQALHGLTFGAMHLAAMRALLELPAPLAARAQTLHVAGVGAAMGSLTFAGGWLYAGVGGLAFWAMAALCVLALPLAARLR</sequence>
<reference evidence="10 11" key="1">
    <citation type="submission" date="2022-10" db="EMBL/GenBank/DDBJ databases">
        <title>Roseococcus glaciei nov., sp. nov., isolated from glacier.</title>
        <authorList>
            <person name="Liu Q."/>
            <person name="Xin Y.-H."/>
        </authorList>
    </citation>
    <scope>NUCLEOTIDE SEQUENCE [LARGE SCALE GENOMIC DNA]</scope>
    <source>
        <strain evidence="10 11">MDT2-1-1</strain>
    </source>
</reference>
<dbReference type="InterPro" id="IPR024989">
    <property type="entry name" value="MFS_assoc_dom"/>
</dbReference>